<reference evidence="2" key="1">
    <citation type="journal article" date="2012" name="MBio">
        <title>Comparative genome analysis of Trichophyton rubrum and related dermatophytes reveals candidate genes involved in infection.</title>
        <authorList>
            <person name="Martinez D.A."/>
            <person name="Oliver B.G."/>
            <person name="Graeser Y."/>
            <person name="Goldberg J.M."/>
            <person name="Li W."/>
            <person name="Martinez-Rossi N.M."/>
            <person name="Monod M."/>
            <person name="Shelest E."/>
            <person name="Barton R.C."/>
            <person name="Birch E."/>
            <person name="Brakhage A.A."/>
            <person name="Chen Z."/>
            <person name="Gurr S.J."/>
            <person name="Heiman D."/>
            <person name="Heitman J."/>
            <person name="Kosti I."/>
            <person name="Rossi A."/>
            <person name="Saif S."/>
            <person name="Samalova M."/>
            <person name="Saunders C.W."/>
            <person name="Shea T."/>
            <person name="Summerbell R.C."/>
            <person name="Xu J."/>
            <person name="Young S."/>
            <person name="Zeng Q."/>
            <person name="Birren B.W."/>
            <person name="Cuomo C.A."/>
            <person name="White T.C."/>
        </authorList>
    </citation>
    <scope>NUCLEOTIDE SEQUENCE [LARGE SCALE GENOMIC DNA]</scope>
    <source>
        <strain evidence="2">ATCC MYA-4605 / CBS 113480</strain>
    </source>
</reference>
<dbReference type="VEuPathDB" id="FungiDB:MCYG_06614"/>
<dbReference type="Proteomes" id="UP000002035">
    <property type="component" value="Unassembled WGS sequence"/>
</dbReference>
<dbReference type="AlphaFoldDB" id="C5FV61"/>
<dbReference type="EMBL" id="DS995706">
    <property type="protein sequence ID" value="EEQ33795.1"/>
    <property type="molecule type" value="Genomic_DNA"/>
</dbReference>
<proteinExistence type="predicted"/>
<dbReference type="OrthoDB" id="4185642at2759"/>
<evidence type="ECO:0000313" key="2">
    <source>
        <dbReference type="Proteomes" id="UP000002035"/>
    </source>
</evidence>
<gene>
    <name evidence="1" type="ORF">MCYG_06614</name>
</gene>
<protein>
    <recommendedName>
        <fullName evidence="3">Protein kinase domain-containing protein</fullName>
    </recommendedName>
</protein>
<dbReference type="OMA" id="IFLVIVH"/>
<dbReference type="GeneID" id="9222426"/>
<keyword evidence="2" id="KW-1185">Reference proteome</keyword>
<dbReference type="STRING" id="554155.C5FV61"/>
<dbReference type="RefSeq" id="XP_002844650.1">
    <property type="nucleotide sequence ID" value="XM_002844604.1"/>
</dbReference>
<dbReference type="eggNOG" id="ENOG502SQ16">
    <property type="taxonomic scope" value="Eukaryota"/>
</dbReference>
<dbReference type="SUPFAM" id="SSF56112">
    <property type="entry name" value="Protein kinase-like (PK-like)"/>
    <property type="match status" value="1"/>
</dbReference>
<organism evidence="1 2">
    <name type="scientific">Arthroderma otae (strain ATCC MYA-4605 / CBS 113480)</name>
    <name type="common">Microsporum canis</name>
    <dbReference type="NCBI Taxonomy" id="554155"/>
    <lineage>
        <taxon>Eukaryota</taxon>
        <taxon>Fungi</taxon>
        <taxon>Dikarya</taxon>
        <taxon>Ascomycota</taxon>
        <taxon>Pezizomycotina</taxon>
        <taxon>Eurotiomycetes</taxon>
        <taxon>Eurotiomycetidae</taxon>
        <taxon>Onygenales</taxon>
        <taxon>Arthrodermataceae</taxon>
        <taxon>Microsporum</taxon>
    </lineage>
</organism>
<name>C5FV61_ARTOC</name>
<evidence type="ECO:0000313" key="1">
    <source>
        <dbReference type="EMBL" id="EEQ33795.1"/>
    </source>
</evidence>
<evidence type="ECO:0008006" key="3">
    <source>
        <dbReference type="Google" id="ProtNLM"/>
    </source>
</evidence>
<accession>C5FV61</accession>
<dbReference type="InterPro" id="IPR011009">
    <property type="entry name" value="Kinase-like_dom_sf"/>
</dbReference>
<sequence length="206" mass="24117">MDSDRLYNITRAGVQILKLLHKTEFTRVFQVTVRGLTCIMKVVLYSSSETPVLHLYIYYSRMLCIQYHYFCSCKGLNDTHGTRMKFHGLCKAGVIPDFYGQIDKLDPKVWAPHLDTFAEDELLPHAIFIECIPGLKMIDLSTFSEFRLAQLRPILKDIHRCRVLHGDIYPRNMMVQEGSNFALPNQRKGHELGKIKESWNYYYEYN</sequence>
<dbReference type="HOGENOM" id="CLU_076921_2_1_1"/>